<evidence type="ECO:0008006" key="4">
    <source>
        <dbReference type="Google" id="ProtNLM"/>
    </source>
</evidence>
<gene>
    <name evidence="2" type="ORF">JOC94_003177</name>
</gene>
<keyword evidence="1" id="KW-0812">Transmembrane</keyword>
<evidence type="ECO:0000256" key="1">
    <source>
        <dbReference type="SAM" id="Phobius"/>
    </source>
</evidence>
<sequence length="304" mass="34910">MKGKPIYVEIPIDASVEEVWEKTQNPELHEQWDLRFSSITYLPKKSEDDPQSFRYERRLGCGVKVTGWGKSVGTHSKKDGSKASSLHFGTDQKISPISEGKGYWKYVPSNNGTIFITQYDYEGRFGLFGKFLDLLFRPAMGWGTALSFDVLKRWIERGELPRSQYLRFFSIGIITMFFFFIWLYHGLVPKMIAKHPEEVSMLSSFISLEETVVVKWVWVIGLLEVLFAVVWLLYPTKRHLFALQMIIFPILTISSFIASPSLWLAPFNPVTFNASLWVLSIIGFLLANDLPSASSCRRARREAV</sequence>
<dbReference type="Pfam" id="PF13781">
    <property type="entry name" value="DoxX_3"/>
    <property type="match status" value="1"/>
</dbReference>
<evidence type="ECO:0000313" key="3">
    <source>
        <dbReference type="Proteomes" id="UP000823485"/>
    </source>
</evidence>
<feature type="transmembrane region" description="Helical" evidence="1">
    <location>
        <begin position="241"/>
        <end position="264"/>
    </location>
</feature>
<accession>A0ABS2R942</accession>
<dbReference type="Proteomes" id="UP000823485">
    <property type="component" value="Unassembled WGS sequence"/>
</dbReference>
<comment type="caution">
    <text evidence="2">The sequence shown here is derived from an EMBL/GenBank/DDBJ whole genome shotgun (WGS) entry which is preliminary data.</text>
</comment>
<feature type="transmembrane region" description="Helical" evidence="1">
    <location>
        <begin position="165"/>
        <end position="184"/>
    </location>
</feature>
<reference evidence="2 3" key="1">
    <citation type="submission" date="2021-01" db="EMBL/GenBank/DDBJ databases">
        <title>Genomic Encyclopedia of Type Strains, Phase IV (KMG-IV): sequencing the most valuable type-strain genomes for metagenomic binning, comparative biology and taxonomic classification.</title>
        <authorList>
            <person name="Goeker M."/>
        </authorList>
    </citation>
    <scope>NUCLEOTIDE SEQUENCE [LARGE SCALE GENOMIC DNA]</scope>
    <source>
        <strain evidence="2 3">DSM 105453</strain>
    </source>
</reference>
<dbReference type="InterPro" id="IPR025695">
    <property type="entry name" value="DoxX-like"/>
</dbReference>
<dbReference type="InterPro" id="IPR023393">
    <property type="entry name" value="START-like_dom_sf"/>
</dbReference>
<evidence type="ECO:0000313" key="2">
    <source>
        <dbReference type="EMBL" id="MBM7716166.1"/>
    </source>
</evidence>
<protein>
    <recommendedName>
        <fullName evidence="4">DoxX-like protein</fullName>
    </recommendedName>
</protein>
<dbReference type="EMBL" id="JAFBFH010000023">
    <property type="protein sequence ID" value="MBM7716166.1"/>
    <property type="molecule type" value="Genomic_DNA"/>
</dbReference>
<organism evidence="2 3">
    <name type="scientific">Siminovitchia thermophila</name>
    <dbReference type="NCBI Taxonomy" id="1245522"/>
    <lineage>
        <taxon>Bacteria</taxon>
        <taxon>Bacillati</taxon>
        <taxon>Bacillota</taxon>
        <taxon>Bacilli</taxon>
        <taxon>Bacillales</taxon>
        <taxon>Bacillaceae</taxon>
        <taxon>Siminovitchia</taxon>
    </lineage>
</organism>
<feature type="transmembrane region" description="Helical" evidence="1">
    <location>
        <begin position="216"/>
        <end position="234"/>
    </location>
</feature>
<dbReference type="Gene3D" id="3.30.530.20">
    <property type="match status" value="1"/>
</dbReference>
<proteinExistence type="predicted"/>
<keyword evidence="3" id="KW-1185">Reference proteome</keyword>
<feature type="transmembrane region" description="Helical" evidence="1">
    <location>
        <begin position="270"/>
        <end position="291"/>
    </location>
</feature>
<dbReference type="SUPFAM" id="SSF55961">
    <property type="entry name" value="Bet v1-like"/>
    <property type="match status" value="1"/>
</dbReference>
<name>A0ABS2R942_9BACI</name>
<keyword evidence="1" id="KW-0472">Membrane</keyword>
<dbReference type="RefSeq" id="WP_077113899.1">
    <property type="nucleotide sequence ID" value="NZ_JAFBFH010000023.1"/>
</dbReference>
<keyword evidence="1" id="KW-1133">Transmembrane helix</keyword>